<organism evidence="2 3">
    <name type="scientific">Candidatus Enterenecus faecium</name>
    <dbReference type="NCBI Taxonomy" id="2840780"/>
    <lineage>
        <taxon>Bacteria</taxon>
        <taxon>Bacillati</taxon>
        <taxon>Bacillota</taxon>
        <taxon>Clostridia</taxon>
        <taxon>Eubacteriales</taxon>
        <taxon>Candidatus Enterenecus</taxon>
    </lineage>
</organism>
<reference evidence="2" key="1">
    <citation type="submission" date="2020-10" db="EMBL/GenBank/DDBJ databases">
        <authorList>
            <person name="Gilroy R."/>
        </authorList>
    </citation>
    <scope>NUCLEOTIDE SEQUENCE</scope>
    <source>
        <strain evidence="2">ChiGjej2B2-12916</strain>
    </source>
</reference>
<protein>
    <submittedName>
        <fullName evidence="2">YcxB family protein</fullName>
    </submittedName>
</protein>
<comment type="caution">
    <text evidence="2">The sequence shown here is derived from an EMBL/GenBank/DDBJ whole genome shotgun (WGS) entry which is preliminary data.</text>
</comment>
<keyword evidence="1" id="KW-1133">Transmembrane helix</keyword>
<feature type="transmembrane region" description="Helical" evidence="1">
    <location>
        <begin position="67"/>
        <end position="85"/>
    </location>
</feature>
<evidence type="ECO:0000313" key="3">
    <source>
        <dbReference type="Proteomes" id="UP000886879"/>
    </source>
</evidence>
<evidence type="ECO:0000313" key="2">
    <source>
        <dbReference type="EMBL" id="HIQ61566.1"/>
    </source>
</evidence>
<feature type="transmembrane region" description="Helical" evidence="1">
    <location>
        <begin position="115"/>
        <end position="134"/>
    </location>
</feature>
<dbReference type="Proteomes" id="UP000886879">
    <property type="component" value="Unassembled WGS sequence"/>
</dbReference>
<feature type="transmembrane region" description="Helical" evidence="1">
    <location>
        <begin position="91"/>
        <end position="110"/>
    </location>
</feature>
<keyword evidence="1" id="KW-0812">Transmembrane</keyword>
<dbReference type="AlphaFoldDB" id="A0A9D1CGZ8"/>
<proteinExistence type="predicted"/>
<keyword evidence="1" id="KW-0472">Membrane</keyword>
<name>A0A9D1CGZ8_9FIRM</name>
<sequence length="259" mass="28973">MTDSFTFSLSPLDTEALLPQLAAALEKRVELHSRQRLPGLWQVTDKLSNAERGSQPVANHRKHLRQFLGLVLWVLGLLMLAPGLIDPQELFVPLIAGACAFFLGQLTLWLYQRTLLAILDLACGLFLCMSALGAPNQMLGLLWAAVPCLLVSVAVLPSRRCQRTTFEKEARNLLAKYQDLKPHTIQAVFDHQGLTVSLPKDNPSVYPYSTVSFFVETPDLLLPFFQDTVLLLPKYDLTTGTMDQLRTLLAQQTPYEILE</sequence>
<gene>
    <name evidence="2" type="ORF">IAD31_08260</name>
</gene>
<evidence type="ECO:0000256" key="1">
    <source>
        <dbReference type="SAM" id="Phobius"/>
    </source>
</evidence>
<reference evidence="2" key="2">
    <citation type="journal article" date="2021" name="PeerJ">
        <title>Extensive microbial diversity within the chicken gut microbiome revealed by metagenomics and culture.</title>
        <authorList>
            <person name="Gilroy R."/>
            <person name="Ravi A."/>
            <person name="Getino M."/>
            <person name="Pursley I."/>
            <person name="Horton D.L."/>
            <person name="Alikhan N.F."/>
            <person name="Baker D."/>
            <person name="Gharbi K."/>
            <person name="Hall N."/>
            <person name="Watson M."/>
            <person name="Adriaenssens E.M."/>
            <person name="Foster-Nyarko E."/>
            <person name="Jarju S."/>
            <person name="Secka A."/>
            <person name="Antonio M."/>
            <person name="Oren A."/>
            <person name="Chaudhuri R.R."/>
            <person name="La Ragione R."/>
            <person name="Hildebrand F."/>
            <person name="Pallen M.J."/>
        </authorList>
    </citation>
    <scope>NUCLEOTIDE SEQUENCE</scope>
    <source>
        <strain evidence="2">ChiGjej2B2-12916</strain>
    </source>
</reference>
<feature type="transmembrane region" description="Helical" evidence="1">
    <location>
        <begin position="140"/>
        <end position="158"/>
    </location>
</feature>
<accession>A0A9D1CGZ8</accession>
<dbReference type="EMBL" id="DVFO01000090">
    <property type="protein sequence ID" value="HIQ61566.1"/>
    <property type="molecule type" value="Genomic_DNA"/>
</dbReference>